<comment type="caution">
    <text evidence="1">The sequence shown here is derived from an EMBL/GenBank/DDBJ whole genome shotgun (WGS) entry which is preliminary data.</text>
</comment>
<dbReference type="AlphaFoldDB" id="A0A0L6JTL4"/>
<dbReference type="OrthoDB" id="1801573at2"/>
<gene>
    <name evidence="1" type="ORF">Bccel_4299</name>
</gene>
<dbReference type="EMBL" id="LGTC01000001">
    <property type="protein sequence ID" value="KNY29025.1"/>
    <property type="molecule type" value="Genomic_DNA"/>
</dbReference>
<keyword evidence="2" id="KW-1185">Reference proteome</keyword>
<dbReference type="RefSeq" id="WP_036937283.1">
    <property type="nucleotide sequence ID" value="NZ_JQKC01000005.1"/>
</dbReference>
<dbReference type="STRING" id="398512.Bccel_4299"/>
<evidence type="ECO:0000313" key="1">
    <source>
        <dbReference type="EMBL" id="KNY29025.1"/>
    </source>
</evidence>
<reference evidence="2" key="1">
    <citation type="submission" date="2015-07" db="EMBL/GenBank/DDBJ databases">
        <title>Near-Complete Genome Sequence of the Cellulolytic Bacterium Bacteroides (Pseudobacteroides) cellulosolvens ATCC 35603.</title>
        <authorList>
            <person name="Dassa B."/>
            <person name="Utturkar S.M."/>
            <person name="Klingeman D.M."/>
            <person name="Hurt R.A."/>
            <person name="Keller M."/>
            <person name="Xu J."/>
            <person name="Reddy Y.H.K."/>
            <person name="Borovok I."/>
            <person name="Grinberg I.R."/>
            <person name="Lamed R."/>
            <person name="Zhivin O."/>
            <person name="Bayer E.A."/>
            <person name="Brown S.D."/>
        </authorList>
    </citation>
    <scope>NUCLEOTIDE SEQUENCE [LARGE SCALE GENOMIC DNA]</scope>
    <source>
        <strain evidence="2">DSM 2933</strain>
    </source>
</reference>
<name>A0A0L6JTL4_9FIRM</name>
<organism evidence="1 2">
    <name type="scientific">Pseudobacteroides cellulosolvens ATCC 35603 = DSM 2933</name>
    <dbReference type="NCBI Taxonomy" id="398512"/>
    <lineage>
        <taxon>Bacteria</taxon>
        <taxon>Bacillati</taxon>
        <taxon>Bacillota</taxon>
        <taxon>Clostridia</taxon>
        <taxon>Eubacteriales</taxon>
        <taxon>Oscillospiraceae</taxon>
        <taxon>Pseudobacteroides</taxon>
    </lineage>
</organism>
<dbReference type="Proteomes" id="UP000036923">
    <property type="component" value="Unassembled WGS sequence"/>
</dbReference>
<accession>A0A0L6JTL4</accession>
<evidence type="ECO:0000313" key="2">
    <source>
        <dbReference type="Proteomes" id="UP000036923"/>
    </source>
</evidence>
<proteinExistence type="predicted"/>
<dbReference type="eggNOG" id="ENOG5030Z3W">
    <property type="taxonomic scope" value="Bacteria"/>
</dbReference>
<protein>
    <submittedName>
        <fullName evidence="1">Uncharacterized protein</fullName>
    </submittedName>
</protein>
<sequence>MAKQSVILELDRPRSLRFGLNALVRIEEMIGKPISRLDLDNISVKDMRTIIYAGLFYDDKNLTPEKVGELIDDFSDINTVAEKLSEAMTEAFGRKNGKKLTAGKEKTGTGTGS</sequence>